<evidence type="ECO:0000313" key="1">
    <source>
        <dbReference type="EMBL" id="ETI38559.1"/>
    </source>
</evidence>
<evidence type="ECO:0000313" key="2">
    <source>
        <dbReference type="Proteomes" id="UP000018721"/>
    </source>
</evidence>
<accession>V9EHA9</accession>
<dbReference type="AlphaFoldDB" id="V9EHA9"/>
<dbReference type="OrthoDB" id="10601980at2759"/>
<dbReference type="Proteomes" id="UP000018721">
    <property type="component" value="Unassembled WGS sequence"/>
</dbReference>
<sequence length="160" mass="18555">MIKKGLQVPVPTAEAKLNCYHVIYMVAMDLYHDLKRRRDIAVAKTKHDGDSRKRVFVTIHDLPTTFRPTDAKFRLRYGSIGDTIRRKHCQLFVKDDQVYYINPDLVNDGNVVLYRTCARDPRSVTFSITNNHDYGRGDELPELNEVVMNCISPVRKFVVK</sequence>
<proteinExistence type="predicted"/>
<name>V9EHA9_PHYNI</name>
<gene>
    <name evidence="1" type="ORF">F443_15741</name>
</gene>
<comment type="caution">
    <text evidence="1">The sequence shown here is derived from an EMBL/GenBank/DDBJ whole genome shotgun (WGS) entry which is preliminary data.</text>
</comment>
<keyword evidence="2" id="KW-1185">Reference proteome</keyword>
<protein>
    <submittedName>
        <fullName evidence="1">Uncharacterized protein</fullName>
    </submittedName>
</protein>
<dbReference type="HOGENOM" id="CLU_1655637_0_0_1"/>
<organism evidence="1 2">
    <name type="scientific">Phytophthora nicotianae P1569</name>
    <dbReference type="NCBI Taxonomy" id="1317065"/>
    <lineage>
        <taxon>Eukaryota</taxon>
        <taxon>Sar</taxon>
        <taxon>Stramenopiles</taxon>
        <taxon>Oomycota</taxon>
        <taxon>Peronosporomycetes</taxon>
        <taxon>Peronosporales</taxon>
        <taxon>Peronosporaceae</taxon>
        <taxon>Phytophthora</taxon>
    </lineage>
</organism>
<reference evidence="1 2" key="1">
    <citation type="submission" date="2013-11" db="EMBL/GenBank/DDBJ databases">
        <title>The Genome Sequence of Phytophthora parasitica P1569.</title>
        <authorList>
            <consortium name="The Broad Institute Genomics Platform"/>
            <person name="Russ C."/>
            <person name="Tyler B."/>
            <person name="Panabieres F."/>
            <person name="Shan W."/>
            <person name="Tripathy S."/>
            <person name="Grunwald N."/>
            <person name="Machado M."/>
            <person name="Johnson C.S."/>
            <person name="Arredondo F."/>
            <person name="Hong C."/>
            <person name="Coffey M."/>
            <person name="Young S.K."/>
            <person name="Zeng Q."/>
            <person name="Gargeya S."/>
            <person name="Fitzgerald M."/>
            <person name="Abouelleil A."/>
            <person name="Alvarado L."/>
            <person name="Chapman S.B."/>
            <person name="Gainer-Dewar J."/>
            <person name="Goldberg J."/>
            <person name="Griggs A."/>
            <person name="Gujja S."/>
            <person name="Hansen M."/>
            <person name="Howarth C."/>
            <person name="Imamovic A."/>
            <person name="Ireland A."/>
            <person name="Larimer J."/>
            <person name="McCowan C."/>
            <person name="Murphy C."/>
            <person name="Pearson M."/>
            <person name="Poon T.W."/>
            <person name="Priest M."/>
            <person name="Roberts A."/>
            <person name="Saif S."/>
            <person name="Shea T."/>
            <person name="Sykes S."/>
            <person name="Wortman J."/>
            <person name="Nusbaum C."/>
            <person name="Birren B."/>
        </authorList>
    </citation>
    <scope>NUCLEOTIDE SEQUENCE [LARGE SCALE GENOMIC DNA]</scope>
    <source>
        <strain evidence="1 2">P1569</strain>
    </source>
</reference>
<dbReference type="EMBL" id="ANIZ01002752">
    <property type="protein sequence ID" value="ETI38559.1"/>
    <property type="molecule type" value="Genomic_DNA"/>
</dbReference>